<dbReference type="PANTHER" id="PTHR47992">
    <property type="entry name" value="PROTEIN PHOSPHATASE"/>
    <property type="match status" value="1"/>
</dbReference>
<accession>A0A7J7D8Q3</accession>
<dbReference type="Pfam" id="PF00481">
    <property type="entry name" value="PP2C"/>
    <property type="match status" value="1"/>
</dbReference>
<reference evidence="3 4" key="1">
    <citation type="journal article" date="2020" name="Nat. Commun.">
        <title>Genome of Tripterygium wilfordii and identification of cytochrome P450 involved in triptolide biosynthesis.</title>
        <authorList>
            <person name="Tu L."/>
            <person name="Su P."/>
            <person name="Zhang Z."/>
            <person name="Gao L."/>
            <person name="Wang J."/>
            <person name="Hu T."/>
            <person name="Zhou J."/>
            <person name="Zhang Y."/>
            <person name="Zhao Y."/>
            <person name="Liu Y."/>
            <person name="Song Y."/>
            <person name="Tong Y."/>
            <person name="Lu Y."/>
            <person name="Yang J."/>
            <person name="Xu C."/>
            <person name="Jia M."/>
            <person name="Peters R.J."/>
            <person name="Huang L."/>
            <person name="Gao W."/>
        </authorList>
    </citation>
    <scope>NUCLEOTIDE SEQUENCE [LARGE SCALE GENOMIC DNA]</scope>
    <source>
        <strain evidence="4">cv. XIE 37</strain>
        <tissue evidence="3">Leaf</tissue>
    </source>
</reference>
<feature type="compositionally biased region" description="Polar residues" evidence="1">
    <location>
        <begin position="22"/>
        <end position="35"/>
    </location>
</feature>
<keyword evidence="4" id="KW-1185">Reference proteome</keyword>
<dbReference type="InterPro" id="IPR036457">
    <property type="entry name" value="PPM-type-like_dom_sf"/>
</dbReference>
<gene>
    <name evidence="3" type="ORF">HS088_TW09G00767</name>
</gene>
<protein>
    <submittedName>
        <fullName evidence="3">Protein phosphatase 2C 33</fullName>
    </submittedName>
</protein>
<dbReference type="EMBL" id="JAAARO010000009">
    <property type="protein sequence ID" value="KAF5742712.1"/>
    <property type="molecule type" value="Genomic_DNA"/>
</dbReference>
<dbReference type="Gene3D" id="3.60.40.10">
    <property type="entry name" value="PPM-type phosphatase domain"/>
    <property type="match status" value="1"/>
</dbReference>
<dbReference type="Proteomes" id="UP000593562">
    <property type="component" value="Unassembled WGS sequence"/>
</dbReference>
<dbReference type="InterPro" id="IPR015655">
    <property type="entry name" value="PP2C"/>
</dbReference>
<feature type="region of interest" description="Disordered" evidence="1">
    <location>
        <begin position="89"/>
        <end position="115"/>
    </location>
</feature>
<feature type="region of interest" description="Disordered" evidence="1">
    <location>
        <begin position="474"/>
        <end position="502"/>
    </location>
</feature>
<dbReference type="AlphaFoldDB" id="A0A7J7D8Q3"/>
<evidence type="ECO:0000256" key="1">
    <source>
        <dbReference type="SAM" id="MobiDB-lite"/>
    </source>
</evidence>
<feature type="domain" description="PPM-type phosphatase" evidence="2">
    <location>
        <begin position="137"/>
        <end position="454"/>
    </location>
</feature>
<comment type="caution">
    <text evidence="3">The sequence shown here is derived from an EMBL/GenBank/DDBJ whole genome shotgun (WGS) entry which is preliminary data.</text>
</comment>
<dbReference type="InParanoid" id="A0A7J7D8Q3"/>
<sequence>MFLRSISANQSFRHSPRLYNHSPKSLSEKSNNQSPKQLLLATDPVVEVRAPDSLVGLECLFNIVRALGMGSCLSIGGRSAAHGNGYVPAPLPPSSSVGKRKSFSRKRPSSSSFPLSEMEMSLHRIPERIFLNGSTEVASLFSKQGKKGINQDAMIVWQNFCSRKDTIFCGVFDGHGPNGHMVAKKVRDCLPLKLNAQMELNSLGEDGFNNSSSAMDHRKFEETSFTSVYEKTKTYLESVHKENQTDILLRLKDSFLKAFKVMDKELKFHPNAECLCSGTTAVTALKKGQDLVIGNVGDSRAVLGTRDQDGCLIPVQLTVDLKPNLPRESERIMLCKGRVFALPSEPNVARIWLPNSDSPGLAMSRAFGDFCLKDYGLISIPDVSYRRITEKDEFVILATDGVWDVLSNEEVVDIVASAPRSIAARAVVESAVRMWRFKHPTAKVDDCAVVCLFLGSRSDESSTSCSMSKELAIESSAQVSGGKKEDDTVHGSFKKLRENNGG</sequence>
<evidence type="ECO:0000259" key="2">
    <source>
        <dbReference type="PROSITE" id="PS51746"/>
    </source>
</evidence>
<dbReference type="InterPro" id="IPR001932">
    <property type="entry name" value="PPM-type_phosphatase-like_dom"/>
</dbReference>
<dbReference type="SMART" id="SM00332">
    <property type="entry name" value="PP2Cc"/>
    <property type="match status" value="1"/>
</dbReference>
<dbReference type="SUPFAM" id="SSF81606">
    <property type="entry name" value="PP2C-like"/>
    <property type="match status" value="1"/>
</dbReference>
<evidence type="ECO:0000313" key="3">
    <source>
        <dbReference type="EMBL" id="KAF5742712.1"/>
    </source>
</evidence>
<organism evidence="3 4">
    <name type="scientific">Tripterygium wilfordii</name>
    <name type="common">Thunder God vine</name>
    <dbReference type="NCBI Taxonomy" id="458696"/>
    <lineage>
        <taxon>Eukaryota</taxon>
        <taxon>Viridiplantae</taxon>
        <taxon>Streptophyta</taxon>
        <taxon>Embryophyta</taxon>
        <taxon>Tracheophyta</taxon>
        <taxon>Spermatophyta</taxon>
        <taxon>Magnoliopsida</taxon>
        <taxon>eudicotyledons</taxon>
        <taxon>Gunneridae</taxon>
        <taxon>Pentapetalae</taxon>
        <taxon>rosids</taxon>
        <taxon>fabids</taxon>
        <taxon>Celastrales</taxon>
        <taxon>Celastraceae</taxon>
        <taxon>Tripterygium</taxon>
    </lineage>
</organism>
<dbReference type="GO" id="GO:0004722">
    <property type="term" value="F:protein serine/threonine phosphatase activity"/>
    <property type="evidence" value="ECO:0007669"/>
    <property type="project" value="InterPro"/>
</dbReference>
<proteinExistence type="predicted"/>
<feature type="region of interest" description="Disordered" evidence="1">
    <location>
        <begin position="14"/>
        <end position="35"/>
    </location>
</feature>
<dbReference type="OrthoDB" id="10264738at2759"/>
<evidence type="ECO:0000313" key="4">
    <source>
        <dbReference type="Proteomes" id="UP000593562"/>
    </source>
</evidence>
<name>A0A7J7D8Q3_TRIWF</name>
<dbReference type="PROSITE" id="PS51746">
    <property type="entry name" value="PPM_2"/>
    <property type="match status" value="1"/>
</dbReference>
<dbReference type="CDD" id="cd00143">
    <property type="entry name" value="PP2Cc"/>
    <property type="match status" value="1"/>
</dbReference>
<feature type="compositionally biased region" description="Basic and acidic residues" evidence="1">
    <location>
        <begin position="482"/>
        <end position="502"/>
    </location>
</feature>
<feature type="compositionally biased region" description="Basic residues" evidence="1">
    <location>
        <begin position="98"/>
        <end position="108"/>
    </location>
</feature>